<proteinExistence type="predicted"/>
<protein>
    <submittedName>
        <fullName evidence="2">2-polyprenyl-6-methoxyphenol hydroxylase-like FAD-dependent oxidoreductase</fullName>
    </submittedName>
</protein>
<dbReference type="InterPro" id="IPR036188">
    <property type="entry name" value="FAD/NAD-bd_sf"/>
</dbReference>
<sequence length="396" mass="43063">MKAVICGAGIAGLALAWWLERAGWEVLVVERAPERRGAGYMIDFFGPGYDAVERMGLLPRVRERARDVAGLRYRDGGGRVTGRLPYAAFQRLQDGRVLTMMRGDLEDVLFEALGPRVEIRHATSVEAVAEAAGHVAVTLTSGAVERADLLVGADGVHSRVRALVFGREERFLRYLGYHTAAYLFTDPEVAGCLGERTEMEMLEVPGAQAGVYRLGGDVCATVFAHRSPAGSVPEDARERLLEVYGGLGWLLPDVLAHCPPSPRLYYDEVAQIEMESWTRPRVALLGDACQAVSLLAGQGASMAVAAACVLAEELARDGDPVAAPLRYEARVAPAVRRKQRAGRRAADWFVPATRGRLRLRSALLRMAAVPSLTWVLKPVLTTPADRLSGLDPRLSR</sequence>
<dbReference type="Proteomes" id="UP000295281">
    <property type="component" value="Unassembled WGS sequence"/>
</dbReference>
<dbReference type="Pfam" id="PF01494">
    <property type="entry name" value="FAD_binding_3"/>
    <property type="match status" value="1"/>
</dbReference>
<evidence type="ECO:0000313" key="2">
    <source>
        <dbReference type="EMBL" id="TDQ52450.1"/>
    </source>
</evidence>
<dbReference type="AlphaFoldDB" id="A0A4R6UY68"/>
<dbReference type="RefSeq" id="WP_133741349.1">
    <property type="nucleotide sequence ID" value="NZ_SNYN01000006.1"/>
</dbReference>
<evidence type="ECO:0000259" key="1">
    <source>
        <dbReference type="Pfam" id="PF01494"/>
    </source>
</evidence>
<dbReference type="InterPro" id="IPR002938">
    <property type="entry name" value="FAD-bd"/>
</dbReference>
<dbReference type="PANTHER" id="PTHR46865:SF2">
    <property type="entry name" value="MONOOXYGENASE"/>
    <property type="match status" value="1"/>
</dbReference>
<comment type="caution">
    <text evidence="2">The sequence shown here is derived from an EMBL/GenBank/DDBJ whole genome shotgun (WGS) entry which is preliminary data.</text>
</comment>
<feature type="domain" description="FAD-binding" evidence="1">
    <location>
        <begin position="2"/>
        <end position="164"/>
    </location>
</feature>
<name>A0A4R6UY68_9ACTN</name>
<dbReference type="Gene3D" id="3.50.50.60">
    <property type="entry name" value="FAD/NAD(P)-binding domain"/>
    <property type="match status" value="1"/>
</dbReference>
<dbReference type="EMBL" id="SNYN01000006">
    <property type="protein sequence ID" value="TDQ52450.1"/>
    <property type="molecule type" value="Genomic_DNA"/>
</dbReference>
<dbReference type="SUPFAM" id="SSF51905">
    <property type="entry name" value="FAD/NAD(P)-binding domain"/>
    <property type="match status" value="1"/>
</dbReference>
<dbReference type="OrthoDB" id="3356051at2"/>
<accession>A0A4R6UY68</accession>
<keyword evidence="3" id="KW-1185">Reference proteome</keyword>
<dbReference type="GO" id="GO:0071949">
    <property type="term" value="F:FAD binding"/>
    <property type="evidence" value="ECO:0007669"/>
    <property type="project" value="InterPro"/>
</dbReference>
<organism evidence="2 3">
    <name type="scientific">Actinorugispora endophytica</name>
    <dbReference type="NCBI Taxonomy" id="1605990"/>
    <lineage>
        <taxon>Bacteria</taxon>
        <taxon>Bacillati</taxon>
        <taxon>Actinomycetota</taxon>
        <taxon>Actinomycetes</taxon>
        <taxon>Streptosporangiales</taxon>
        <taxon>Nocardiopsidaceae</taxon>
        <taxon>Actinorugispora</taxon>
    </lineage>
</organism>
<dbReference type="Gene3D" id="3.30.9.10">
    <property type="entry name" value="D-Amino Acid Oxidase, subunit A, domain 2"/>
    <property type="match status" value="1"/>
</dbReference>
<dbReference type="InterPro" id="IPR051704">
    <property type="entry name" value="FAD_aromatic-hydroxylase"/>
</dbReference>
<evidence type="ECO:0000313" key="3">
    <source>
        <dbReference type="Proteomes" id="UP000295281"/>
    </source>
</evidence>
<gene>
    <name evidence="2" type="ORF">EV190_10688</name>
</gene>
<dbReference type="PANTHER" id="PTHR46865">
    <property type="entry name" value="OXIDOREDUCTASE-RELATED"/>
    <property type="match status" value="1"/>
</dbReference>
<dbReference type="PRINTS" id="PR00420">
    <property type="entry name" value="RNGMNOXGNASE"/>
</dbReference>
<reference evidence="2 3" key="1">
    <citation type="submission" date="2019-03" db="EMBL/GenBank/DDBJ databases">
        <title>Genomic Encyclopedia of Type Strains, Phase IV (KMG-IV): sequencing the most valuable type-strain genomes for metagenomic binning, comparative biology and taxonomic classification.</title>
        <authorList>
            <person name="Goeker M."/>
        </authorList>
    </citation>
    <scope>NUCLEOTIDE SEQUENCE [LARGE SCALE GENOMIC DNA]</scope>
    <source>
        <strain evidence="2 3">DSM 46770</strain>
    </source>
</reference>